<evidence type="ECO:0000313" key="3">
    <source>
        <dbReference type="Proteomes" id="UP000183649"/>
    </source>
</evidence>
<keyword evidence="1" id="KW-1133">Transmembrane helix</keyword>
<dbReference type="STRING" id="339866.GCA_001418255_00520"/>
<dbReference type="OrthoDB" id="674369at28216"/>
<name>A0A0K6HTE7_9BURK</name>
<dbReference type="RefSeq" id="WP_055449495.1">
    <property type="nucleotide sequence ID" value="NZ_CYHF01000001.1"/>
</dbReference>
<feature type="transmembrane region" description="Helical" evidence="1">
    <location>
        <begin position="31"/>
        <end position="52"/>
    </location>
</feature>
<dbReference type="EMBL" id="CYHF01000001">
    <property type="protein sequence ID" value="CUA94058.1"/>
    <property type="molecule type" value="Genomic_DNA"/>
</dbReference>
<proteinExistence type="predicted"/>
<reference evidence="3" key="1">
    <citation type="submission" date="2015-08" db="EMBL/GenBank/DDBJ databases">
        <authorList>
            <person name="Varghese N."/>
        </authorList>
    </citation>
    <scope>NUCLEOTIDE SEQUENCE [LARGE SCALE GENOMIC DNA]</scope>
    <source>
        <strain evidence="3">DSM 18181</strain>
    </source>
</reference>
<accession>A0A0K6HTE7</accession>
<sequence length="68" mass="7277">MKKLFFLALFLLVGAAVIALGILVGSNASWYFAWILGTAFFVLLLAGAIMAFERLDEAGTAPSQDPRA</sequence>
<dbReference type="Proteomes" id="UP000183649">
    <property type="component" value="Unassembled WGS sequence"/>
</dbReference>
<dbReference type="AlphaFoldDB" id="A0A0K6HTE7"/>
<keyword evidence="3" id="KW-1185">Reference proteome</keyword>
<evidence type="ECO:0000256" key="1">
    <source>
        <dbReference type="SAM" id="Phobius"/>
    </source>
</evidence>
<evidence type="ECO:0000313" key="2">
    <source>
        <dbReference type="EMBL" id="CUA94058.1"/>
    </source>
</evidence>
<protein>
    <submittedName>
        <fullName evidence="2">Uncharacterized protein</fullName>
    </submittedName>
</protein>
<keyword evidence="1" id="KW-0472">Membrane</keyword>
<keyword evidence="1" id="KW-0812">Transmembrane</keyword>
<organism evidence="2 3">
    <name type="scientific">Thiomonas bhubaneswarensis</name>
    <dbReference type="NCBI Taxonomy" id="339866"/>
    <lineage>
        <taxon>Bacteria</taxon>
        <taxon>Pseudomonadati</taxon>
        <taxon>Pseudomonadota</taxon>
        <taxon>Betaproteobacteria</taxon>
        <taxon>Burkholderiales</taxon>
        <taxon>Thiomonas</taxon>
    </lineage>
</organism>
<gene>
    <name evidence="2" type="ORF">Ga0061069_101523</name>
</gene>